<feature type="transmembrane region" description="Helical" evidence="1">
    <location>
        <begin position="6"/>
        <end position="25"/>
    </location>
</feature>
<feature type="transmembrane region" description="Helical" evidence="1">
    <location>
        <begin position="64"/>
        <end position="80"/>
    </location>
</feature>
<evidence type="ECO:0000313" key="2">
    <source>
        <dbReference type="EMBL" id="KAK5974665.1"/>
    </source>
</evidence>
<proteinExistence type="predicted"/>
<sequence>MWLLLYWLTVFLFFATALFFLYIPLPHDIADRFQLQMLELLLRITYEYPGDLVEYVFGSRARNMCIRFLIAIGFIIPWPAPDYVK</sequence>
<gene>
    <name evidence="2" type="ORF">GCK32_022449</name>
</gene>
<dbReference type="Proteomes" id="UP001331761">
    <property type="component" value="Unassembled WGS sequence"/>
</dbReference>
<comment type="caution">
    <text evidence="2">The sequence shown here is derived from an EMBL/GenBank/DDBJ whole genome shotgun (WGS) entry which is preliminary data.</text>
</comment>
<name>A0AAN8FQU2_TRICO</name>
<dbReference type="EMBL" id="WIXE01013982">
    <property type="protein sequence ID" value="KAK5974665.1"/>
    <property type="molecule type" value="Genomic_DNA"/>
</dbReference>
<feature type="non-terminal residue" evidence="2">
    <location>
        <position position="85"/>
    </location>
</feature>
<keyword evidence="3" id="KW-1185">Reference proteome</keyword>
<reference evidence="2 3" key="1">
    <citation type="submission" date="2019-10" db="EMBL/GenBank/DDBJ databases">
        <title>Assembly and Annotation for the nematode Trichostrongylus colubriformis.</title>
        <authorList>
            <person name="Martin J."/>
        </authorList>
    </citation>
    <scope>NUCLEOTIDE SEQUENCE [LARGE SCALE GENOMIC DNA]</scope>
    <source>
        <strain evidence="2">G859</strain>
        <tissue evidence="2">Whole worm</tissue>
    </source>
</reference>
<dbReference type="AlphaFoldDB" id="A0AAN8FQU2"/>
<keyword evidence="1" id="KW-0812">Transmembrane</keyword>
<accession>A0AAN8FQU2</accession>
<protein>
    <submittedName>
        <fullName evidence="2">Uncharacterized protein</fullName>
    </submittedName>
</protein>
<evidence type="ECO:0000256" key="1">
    <source>
        <dbReference type="SAM" id="Phobius"/>
    </source>
</evidence>
<keyword evidence="1" id="KW-0472">Membrane</keyword>
<evidence type="ECO:0000313" key="3">
    <source>
        <dbReference type="Proteomes" id="UP001331761"/>
    </source>
</evidence>
<keyword evidence="1" id="KW-1133">Transmembrane helix</keyword>
<organism evidence="2 3">
    <name type="scientific">Trichostrongylus colubriformis</name>
    <name type="common">Black scour worm</name>
    <dbReference type="NCBI Taxonomy" id="6319"/>
    <lineage>
        <taxon>Eukaryota</taxon>
        <taxon>Metazoa</taxon>
        <taxon>Ecdysozoa</taxon>
        <taxon>Nematoda</taxon>
        <taxon>Chromadorea</taxon>
        <taxon>Rhabditida</taxon>
        <taxon>Rhabditina</taxon>
        <taxon>Rhabditomorpha</taxon>
        <taxon>Strongyloidea</taxon>
        <taxon>Trichostrongylidae</taxon>
        <taxon>Trichostrongylus</taxon>
    </lineage>
</organism>